<feature type="binding site" evidence="13 14">
    <location>
        <begin position="59"/>
        <end position="62"/>
    </location>
    <ligand>
        <name>substrate</name>
    </ligand>
</feature>
<comment type="subcellular location">
    <subcellularLocation>
        <location evidence="2 13">Cytoplasm</location>
    </subcellularLocation>
</comment>
<comment type="catalytic activity">
    <reaction evidence="1 13 16">
        <text>(2R)-3-phosphoglycerate + ATP = (2R)-3-phospho-glyceroyl phosphate + ADP</text>
        <dbReference type="Rhea" id="RHEA:14801"/>
        <dbReference type="ChEBI" id="CHEBI:30616"/>
        <dbReference type="ChEBI" id="CHEBI:57604"/>
        <dbReference type="ChEBI" id="CHEBI:58272"/>
        <dbReference type="ChEBI" id="CHEBI:456216"/>
        <dbReference type="EC" id="2.7.2.3"/>
    </reaction>
</comment>
<feature type="binding site" evidence="14">
    <location>
        <position position="114"/>
    </location>
    <ligand>
        <name>(2R)-3-phosphoglycerate</name>
        <dbReference type="ChEBI" id="CHEBI:58272"/>
    </ligand>
</feature>
<dbReference type="FunFam" id="3.40.50.1260:FF:000002">
    <property type="entry name" value="Phosphoglycerate kinase"/>
    <property type="match status" value="1"/>
</dbReference>
<feature type="binding site" evidence="13">
    <location>
        <position position="147"/>
    </location>
    <ligand>
        <name>substrate</name>
    </ligand>
</feature>
<dbReference type="SUPFAM" id="SSF53748">
    <property type="entry name" value="Phosphoglycerate kinase"/>
    <property type="match status" value="1"/>
</dbReference>
<keyword evidence="8 13" id="KW-0808">Transferase</keyword>
<dbReference type="STRING" id="1123392.GCA_000376425_00690"/>
<evidence type="ECO:0000256" key="9">
    <source>
        <dbReference type="ARBA" id="ARBA00022741"/>
    </source>
</evidence>
<dbReference type="UniPathway" id="UPA00109">
    <property type="reaction ID" value="UER00185"/>
</dbReference>
<protein>
    <recommendedName>
        <fullName evidence="6 13">Phosphoglycerate kinase</fullName>
        <ecNumber evidence="6 13">2.7.2.3</ecNumber>
    </recommendedName>
</protein>
<gene>
    <name evidence="13" type="primary">pgk</name>
    <name evidence="17" type="ORF">ABW22_07870</name>
</gene>
<evidence type="ECO:0000256" key="12">
    <source>
        <dbReference type="ARBA" id="ARBA00023152"/>
    </source>
</evidence>
<keyword evidence="7 13" id="KW-0963">Cytoplasm</keyword>
<evidence type="ECO:0000256" key="3">
    <source>
        <dbReference type="ARBA" id="ARBA00004838"/>
    </source>
</evidence>
<dbReference type="OrthoDB" id="9808460at2"/>
<feature type="binding site" evidence="13 15">
    <location>
        <position position="198"/>
    </location>
    <ligand>
        <name>ATP</name>
        <dbReference type="ChEBI" id="CHEBI:30616"/>
    </ligand>
</feature>
<reference evidence="17 18" key="1">
    <citation type="journal article" date="2015" name="Appl. Environ. Microbiol.">
        <title>Aerobic and Anaerobic Thiosulfate Oxidation by a Cold-Adapted, Subglacial Chemoautotroph.</title>
        <authorList>
            <person name="Harrold Z.R."/>
            <person name="Skidmore M.L."/>
            <person name="Hamilton T.L."/>
            <person name="Desch L."/>
            <person name="Amada K."/>
            <person name="van Gelder W."/>
            <person name="Glover K."/>
            <person name="Roden E.E."/>
            <person name="Boyd E.S."/>
        </authorList>
    </citation>
    <scope>NUCLEOTIDE SEQUENCE [LARGE SCALE GENOMIC DNA]</scope>
    <source>
        <strain evidence="17 18">RG</strain>
    </source>
</reference>
<evidence type="ECO:0000256" key="16">
    <source>
        <dbReference type="RuleBase" id="RU000532"/>
    </source>
</evidence>
<evidence type="ECO:0000256" key="4">
    <source>
        <dbReference type="ARBA" id="ARBA00008982"/>
    </source>
</evidence>
<name>A0A106BPG2_THIDE</name>
<feature type="binding site" evidence="13 15">
    <location>
        <position position="320"/>
    </location>
    <ligand>
        <name>ATP</name>
        <dbReference type="ChEBI" id="CHEBI:30616"/>
    </ligand>
</feature>
<keyword evidence="11 13" id="KW-0067">ATP-binding</keyword>
<evidence type="ECO:0000256" key="2">
    <source>
        <dbReference type="ARBA" id="ARBA00004496"/>
    </source>
</evidence>
<dbReference type="InterPro" id="IPR001576">
    <property type="entry name" value="Phosphoglycerate_kinase"/>
</dbReference>
<feature type="binding site" evidence="14">
    <location>
        <position position="147"/>
    </location>
    <ligand>
        <name>(2R)-3-phosphoglycerate</name>
        <dbReference type="ChEBI" id="CHEBI:58272"/>
    </ligand>
</feature>
<evidence type="ECO:0000256" key="13">
    <source>
        <dbReference type="HAMAP-Rule" id="MF_00145"/>
    </source>
</evidence>
<dbReference type="GO" id="GO:0005829">
    <property type="term" value="C:cytosol"/>
    <property type="evidence" value="ECO:0007669"/>
    <property type="project" value="TreeGrafter"/>
</dbReference>
<comment type="subunit">
    <text evidence="5 13">Monomer.</text>
</comment>
<dbReference type="eggNOG" id="COG0126">
    <property type="taxonomic scope" value="Bacteria"/>
</dbReference>
<dbReference type="GO" id="GO:0005524">
    <property type="term" value="F:ATP binding"/>
    <property type="evidence" value="ECO:0007669"/>
    <property type="project" value="UniProtKB-KW"/>
</dbReference>
<dbReference type="InterPro" id="IPR015911">
    <property type="entry name" value="Phosphoglycerate_kinase_CS"/>
</dbReference>
<dbReference type="RefSeq" id="WP_059754477.1">
    <property type="nucleotide sequence ID" value="NZ_LDUG01000020.1"/>
</dbReference>
<dbReference type="AlphaFoldDB" id="A0A106BPG2"/>
<dbReference type="GO" id="GO:0006094">
    <property type="term" value="P:gluconeogenesis"/>
    <property type="evidence" value="ECO:0007669"/>
    <property type="project" value="TreeGrafter"/>
</dbReference>
<keyword evidence="18" id="KW-1185">Reference proteome</keyword>
<dbReference type="PANTHER" id="PTHR11406:SF23">
    <property type="entry name" value="PHOSPHOGLYCERATE KINASE 1, CHLOROPLASTIC-RELATED"/>
    <property type="match status" value="1"/>
</dbReference>
<dbReference type="PROSITE" id="PS00111">
    <property type="entry name" value="PGLYCERATE_KINASE"/>
    <property type="match status" value="1"/>
</dbReference>
<dbReference type="PATRIC" id="fig|36861.3.peg.1221"/>
<keyword evidence="10 13" id="KW-0418">Kinase</keyword>
<dbReference type="GO" id="GO:0043531">
    <property type="term" value="F:ADP binding"/>
    <property type="evidence" value="ECO:0007669"/>
    <property type="project" value="TreeGrafter"/>
</dbReference>
<evidence type="ECO:0000256" key="6">
    <source>
        <dbReference type="ARBA" id="ARBA00013061"/>
    </source>
</evidence>
<evidence type="ECO:0000256" key="14">
    <source>
        <dbReference type="PIRSR" id="PIRSR000724-1"/>
    </source>
</evidence>
<evidence type="ECO:0000256" key="15">
    <source>
        <dbReference type="PIRSR" id="PIRSR000724-2"/>
    </source>
</evidence>
<dbReference type="EMBL" id="LDUG01000020">
    <property type="protein sequence ID" value="KVW96204.1"/>
    <property type="molecule type" value="Genomic_DNA"/>
</dbReference>
<dbReference type="Gene3D" id="3.40.50.1260">
    <property type="entry name" value="Phosphoglycerate kinase, N-terminal domain"/>
    <property type="match status" value="2"/>
</dbReference>
<evidence type="ECO:0000256" key="7">
    <source>
        <dbReference type="ARBA" id="ARBA00022490"/>
    </source>
</evidence>
<dbReference type="PIRSF" id="PIRSF000724">
    <property type="entry name" value="Pgk"/>
    <property type="match status" value="1"/>
</dbReference>
<accession>A0A106BPG2</accession>
<evidence type="ECO:0000256" key="1">
    <source>
        <dbReference type="ARBA" id="ARBA00000642"/>
    </source>
</evidence>
<keyword evidence="12 13" id="KW-0324">Glycolysis</keyword>
<dbReference type="InterPro" id="IPR015824">
    <property type="entry name" value="Phosphoglycerate_kinase_N"/>
</dbReference>
<evidence type="ECO:0000313" key="18">
    <source>
        <dbReference type="Proteomes" id="UP000064243"/>
    </source>
</evidence>
<organism evidence="17 18">
    <name type="scientific">Thiobacillus denitrificans</name>
    <dbReference type="NCBI Taxonomy" id="36861"/>
    <lineage>
        <taxon>Bacteria</taxon>
        <taxon>Pseudomonadati</taxon>
        <taxon>Pseudomonadota</taxon>
        <taxon>Betaproteobacteria</taxon>
        <taxon>Nitrosomonadales</taxon>
        <taxon>Thiobacillaceae</taxon>
        <taxon>Thiobacillus</taxon>
    </lineage>
</organism>
<comment type="similarity">
    <text evidence="4 13 16">Belongs to the phosphoglycerate kinase family.</text>
</comment>
<keyword evidence="9 13" id="KW-0547">Nucleotide-binding</keyword>
<sequence length="393" mass="41587">MAFIRVTDLDLAGKRVFIRADMNVPVKDGKVTSDARITASMRTIEHCLKAGAKVMVTSHLGRPTEGEFKEADSLKPVVDVIAQRMGKNIRLIREWVNGGFDVAEGELVVLENCRVNAGEKKNVDETAKKYAALCDVFVMDAFGTAHRAEASTHGIAKFAPVAAAGILLTEELEALEKALANPARPMVAIVGGSKVSTKLTVLEALSEKCEQLVVGGGIANTFLKATGHNVGKSLCEDDLVPTAQALIEKMTARGATIPIAVDVVCGKKFDANEPAVLKDAGDVADDDMIFDIGPKSAQEIADIIMKAGTVLWNGPVGVFEFDQFGEGTKTIAMAIANTNAFTLAGGGDTIAAIQKYDIYDKVSYISTAGGAFLEYLEGKVLPAVAILEERAAG</sequence>
<feature type="binding site" evidence="14">
    <location>
        <position position="36"/>
    </location>
    <ligand>
        <name>(2R)-3-phosphoglycerate</name>
        <dbReference type="ChEBI" id="CHEBI:58272"/>
    </ligand>
</feature>
<dbReference type="Proteomes" id="UP000064243">
    <property type="component" value="Unassembled WGS sequence"/>
</dbReference>
<feature type="binding site" evidence="13 15">
    <location>
        <begin position="346"/>
        <end position="349"/>
    </location>
    <ligand>
        <name>ATP</name>
        <dbReference type="ChEBI" id="CHEBI:30616"/>
    </ligand>
</feature>
<dbReference type="GO" id="GO:0004618">
    <property type="term" value="F:phosphoglycerate kinase activity"/>
    <property type="evidence" value="ECO:0007669"/>
    <property type="project" value="UniProtKB-UniRule"/>
</dbReference>
<evidence type="ECO:0000313" key="17">
    <source>
        <dbReference type="EMBL" id="KVW96204.1"/>
    </source>
</evidence>
<feature type="binding site" evidence="13">
    <location>
        <position position="114"/>
    </location>
    <ligand>
        <name>substrate</name>
    </ligand>
</feature>
<dbReference type="FunFam" id="3.40.50.1260:FF:000031">
    <property type="entry name" value="Phosphoglycerate kinase 1"/>
    <property type="match status" value="1"/>
</dbReference>
<evidence type="ECO:0000256" key="8">
    <source>
        <dbReference type="ARBA" id="ARBA00022679"/>
    </source>
</evidence>
<dbReference type="PRINTS" id="PR00477">
    <property type="entry name" value="PHGLYCKINASE"/>
</dbReference>
<dbReference type="PANTHER" id="PTHR11406">
    <property type="entry name" value="PHOSPHOGLYCERATE KINASE"/>
    <property type="match status" value="1"/>
</dbReference>
<dbReference type="GO" id="GO:0006096">
    <property type="term" value="P:glycolytic process"/>
    <property type="evidence" value="ECO:0007669"/>
    <property type="project" value="UniProtKB-UniRule"/>
</dbReference>
<proteinExistence type="inferred from homology"/>
<dbReference type="Pfam" id="PF00162">
    <property type="entry name" value="PGK"/>
    <property type="match status" value="1"/>
</dbReference>
<feature type="binding site" evidence="13 14">
    <location>
        <begin position="21"/>
        <end position="23"/>
    </location>
    <ligand>
        <name>substrate</name>
    </ligand>
</feature>
<dbReference type="HAMAP" id="MF_00145">
    <property type="entry name" value="Phosphoglyc_kinase"/>
    <property type="match status" value="1"/>
</dbReference>
<evidence type="ECO:0000256" key="11">
    <source>
        <dbReference type="ARBA" id="ARBA00022840"/>
    </source>
</evidence>
<comment type="caution">
    <text evidence="13">Lacks conserved residue(s) required for the propagation of feature annotation.</text>
</comment>
<evidence type="ECO:0000256" key="5">
    <source>
        <dbReference type="ARBA" id="ARBA00011245"/>
    </source>
</evidence>
<feature type="binding site" evidence="13">
    <location>
        <position position="36"/>
    </location>
    <ligand>
        <name>substrate</name>
    </ligand>
</feature>
<comment type="caution">
    <text evidence="17">The sequence shown here is derived from an EMBL/GenBank/DDBJ whole genome shotgun (WGS) entry which is preliminary data.</text>
</comment>
<dbReference type="InterPro" id="IPR036043">
    <property type="entry name" value="Phosphoglycerate_kinase_sf"/>
</dbReference>
<evidence type="ECO:0000256" key="10">
    <source>
        <dbReference type="ARBA" id="ARBA00022777"/>
    </source>
</evidence>
<comment type="pathway">
    <text evidence="3 13">Carbohydrate degradation; glycolysis; pyruvate from D-glyceraldehyde 3-phosphate: step 2/5.</text>
</comment>
<dbReference type="EC" id="2.7.2.3" evidence="6 13"/>